<gene>
    <name evidence="2" type="ORF">AAY42_15175</name>
</gene>
<protein>
    <recommendedName>
        <fullName evidence="4">TonB-dependent receptor plug domain-containing protein</fullName>
    </recommendedName>
</protein>
<comment type="caution">
    <text evidence="2">The sequence shown here is derived from an EMBL/GenBank/DDBJ whole genome shotgun (WGS) entry which is preliminary data.</text>
</comment>
<evidence type="ECO:0000313" key="2">
    <source>
        <dbReference type="EMBL" id="KQC31086.1"/>
    </source>
</evidence>
<evidence type="ECO:0000313" key="3">
    <source>
        <dbReference type="Proteomes" id="UP000050827"/>
    </source>
</evidence>
<dbReference type="Gene3D" id="2.60.40.1930">
    <property type="match status" value="1"/>
</dbReference>
<reference evidence="2 3" key="1">
    <citation type="submission" date="2015-04" db="EMBL/GenBank/DDBJ databases">
        <title>Complete genome of flavobacterium.</title>
        <authorList>
            <person name="Kwon Y.M."/>
            <person name="Kim S.-J."/>
        </authorList>
    </citation>
    <scope>NUCLEOTIDE SEQUENCE [LARGE SCALE GENOMIC DNA]</scope>
    <source>
        <strain evidence="2 3">DK169</strain>
    </source>
</reference>
<keyword evidence="3" id="KW-1185">Reference proteome</keyword>
<name>A0A0Q0XPQ6_9FLAO</name>
<dbReference type="RefSeq" id="WP_055396733.1">
    <property type="nucleotide sequence ID" value="NZ_LCTZ01000002.1"/>
</dbReference>
<dbReference type="Proteomes" id="UP000050827">
    <property type="component" value="Unassembled WGS sequence"/>
</dbReference>
<accession>A0A0Q0XPQ6</accession>
<dbReference type="OrthoDB" id="679547at2"/>
<keyword evidence="1" id="KW-0732">Signal</keyword>
<proteinExistence type="predicted"/>
<sequence>MKSFNRLILSTLCLLGLFSSFGQEANKKQLPKDYKNYFSHFREAIHLHLNKTTYFVGEEIWWTAYAYNKKTNSPSLETANLYCGLYDKNGKQIRKELFLLKDGVGQGNFKVDSTLSSGIYFIKAGTKWMKNFDEDLPFFQSITIINKPLSPRSITSSNHDLQILPEGGHIISNVENMIGIRLIDENGRGVPVKGDILNGQGNVVTSFYTNEYGVGKFKLDANPNESYKVKITLDNKKTIEKLIPKSKEKGIAMAINNILEDKLVISIRTNNETLKDILNNPFHIAVHRDGIMTLNSFNLDSVSRTIKIDKKKLLPGMNIITLFDSELIPISERLTFNYKNANIASASVKPYPGTSNDSVSIKVNTFSKKNTSMSLSVSVLPKSTVVNNTDTNIVSNFLLTPYLQLPIENSSRYFSKINRTKEYELDLILLTQGWSRYKWDSIFNKTPEIKYPFEFGISAIGRIDTKMRNGEALALIQNSINSMFFLELKDSINFTLTNLLLENGDKMKFSIKKKSGGLRRPKLNIDFQGLDYKSDSIPLFLITNHLHARTTIEQWKVTEGINLIKPKDLIKLDEVILTEEKIENKLTRKSPLIDSSFRGVKIDEKELRRSPLLTDLIARNGFRVIVNPRGRGEVLITNIKPFVLGPVRIYENDIPVLDSTQLLNIPLNQIDEVYFETDGMAADINASGGAIRIYRKEGTSLKLSSSRFAEKLVKNSFTKPKEFYRPKYTSSIDQNFTDFGIVHWEPQLLTNKKGEATLTIPDDKLPAITLFIEGIGEDGSLLSHTQEISLN</sequence>
<evidence type="ECO:0008006" key="4">
    <source>
        <dbReference type="Google" id="ProtNLM"/>
    </source>
</evidence>
<evidence type="ECO:0000256" key="1">
    <source>
        <dbReference type="SAM" id="SignalP"/>
    </source>
</evidence>
<dbReference type="STRING" id="346185.AAY42_15175"/>
<dbReference type="EMBL" id="LCTZ01000002">
    <property type="protein sequence ID" value="KQC31086.1"/>
    <property type="molecule type" value="Genomic_DNA"/>
</dbReference>
<feature type="chain" id="PRO_5006186674" description="TonB-dependent receptor plug domain-containing protein" evidence="1">
    <location>
        <begin position="25"/>
        <end position="791"/>
    </location>
</feature>
<feature type="signal peptide" evidence="1">
    <location>
        <begin position="1"/>
        <end position="24"/>
    </location>
</feature>
<dbReference type="AlphaFoldDB" id="A0A0Q0XPQ6"/>
<organism evidence="2 3">
    <name type="scientific">Flagellimonas eckloniae</name>
    <dbReference type="NCBI Taxonomy" id="346185"/>
    <lineage>
        <taxon>Bacteria</taxon>
        <taxon>Pseudomonadati</taxon>
        <taxon>Bacteroidota</taxon>
        <taxon>Flavobacteriia</taxon>
        <taxon>Flavobacteriales</taxon>
        <taxon>Flavobacteriaceae</taxon>
        <taxon>Flagellimonas</taxon>
    </lineage>
</organism>